<protein>
    <submittedName>
        <fullName evidence="2">IS630 family transposase</fullName>
    </submittedName>
</protein>
<dbReference type="PANTHER" id="PTHR30347">
    <property type="entry name" value="POTASSIUM CHANNEL RELATED"/>
    <property type="match status" value="1"/>
</dbReference>
<dbReference type="SUPFAM" id="SSF53098">
    <property type="entry name" value="Ribonuclease H-like"/>
    <property type="match status" value="1"/>
</dbReference>
<proteinExistence type="predicted"/>
<dbReference type="InterPro" id="IPR012337">
    <property type="entry name" value="RNaseH-like_sf"/>
</dbReference>
<feature type="domain" description="Tc1-like transposase DDE" evidence="1">
    <location>
        <begin position="173"/>
        <end position="318"/>
    </location>
</feature>
<accession>A0A7W4NPM6</accession>
<name>A0A7W4NPM6_GLUDI</name>
<dbReference type="EMBL" id="JABEQG010000071">
    <property type="protein sequence ID" value="MBB2158280.1"/>
    <property type="molecule type" value="Genomic_DNA"/>
</dbReference>
<gene>
    <name evidence="2" type="ORF">HLH33_18625</name>
</gene>
<dbReference type="RefSeq" id="WP_183116659.1">
    <property type="nucleotide sequence ID" value="NZ_JABEQG010000071.1"/>
</dbReference>
<dbReference type="Proteomes" id="UP000550787">
    <property type="component" value="Unassembled WGS sequence"/>
</dbReference>
<dbReference type="SUPFAM" id="SSF46689">
    <property type="entry name" value="Homeodomain-like"/>
    <property type="match status" value="1"/>
</dbReference>
<sequence length="364" mass="41310">MATPRAVAIDVSEAEAAELASRLRRRKVSRADAMRAEIVLLAAQGISNLAIAKRLGVTRVTVTTWRRRFAEKRLDGLLDEPRPGAPRTITDQKVADVVTTTLETLPVGRTHWSSRGMARASGLAPSTVQRIWKAFSLQPHRSETFKLSTDPLFVDKVRDIIGLYLDPPERAVVLCVDEKSQVQALDRTQPILPLRPGQAERRTHDYKRHGTTSLFAALDIKAGTIVGKCMARHRAAEFRRFLDMIEKNVPTDLDVHVVMDNASSHKTKLIRDWFARRPRWHAHYTPTSASWINQVERFFALLTDDQIRRGTHRSVRELETAINAYIDARNADPKPFRWTKSADDILASIQRFCQRTVAVQQKCR</sequence>
<dbReference type="PANTHER" id="PTHR30347:SF1">
    <property type="entry name" value="MECHANOSENSITIVE CHANNEL MSCK"/>
    <property type="match status" value="1"/>
</dbReference>
<evidence type="ECO:0000313" key="2">
    <source>
        <dbReference type="EMBL" id="MBB2158280.1"/>
    </source>
</evidence>
<dbReference type="Pfam" id="PF13358">
    <property type="entry name" value="DDE_3"/>
    <property type="match status" value="1"/>
</dbReference>
<dbReference type="InterPro" id="IPR009057">
    <property type="entry name" value="Homeodomain-like_sf"/>
</dbReference>
<dbReference type="Pfam" id="PF13565">
    <property type="entry name" value="HTH_32"/>
    <property type="match status" value="1"/>
</dbReference>
<dbReference type="InterPro" id="IPR047655">
    <property type="entry name" value="Transpos_IS630-like"/>
</dbReference>
<dbReference type="NCBIfam" id="NF033545">
    <property type="entry name" value="transpos_IS630"/>
    <property type="match status" value="1"/>
</dbReference>
<organism evidence="2 3">
    <name type="scientific">Gluconacetobacter diazotrophicus</name>
    <name type="common">Acetobacter diazotrophicus</name>
    <dbReference type="NCBI Taxonomy" id="33996"/>
    <lineage>
        <taxon>Bacteria</taxon>
        <taxon>Pseudomonadati</taxon>
        <taxon>Pseudomonadota</taxon>
        <taxon>Alphaproteobacteria</taxon>
        <taxon>Acetobacterales</taxon>
        <taxon>Acetobacteraceae</taxon>
        <taxon>Gluconacetobacter</taxon>
    </lineage>
</organism>
<comment type="caution">
    <text evidence="2">The sequence shown here is derived from an EMBL/GenBank/DDBJ whole genome shotgun (WGS) entry which is preliminary data.</text>
</comment>
<dbReference type="InterPro" id="IPR052702">
    <property type="entry name" value="MscS-like_channel"/>
</dbReference>
<reference evidence="2 3" key="1">
    <citation type="submission" date="2020-04" db="EMBL/GenBank/DDBJ databases">
        <title>Description of novel Gluconacetobacter.</title>
        <authorList>
            <person name="Sombolestani A."/>
        </authorList>
    </citation>
    <scope>NUCLEOTIDE SEQUENCE [LARGE SCALE GENOMIC DNA]</scope>
    <source>
        <strain evidence="2 3">LMG 7603</strain>
    </source>
</reference>
<dbReference type="GO" id="GO:0003676">
    <property type="term" value="F:nucleic acid binding"/>
    <property type="evidence" value="ECO:0007669"/>
    <property type="project" value="InterPro"/>
</dbReference>
<dbReference type="InterPro" id="IPR036397">
    <property type="entry name" value="RNaseH_sf"/>
</dbReference>
<dbReference type="AlphaFoldDB" id="A0A7W4NPM6"/>
<evidence type="ECO:0000313" key="3">
    <source>
        <dbReference type="Proteomes" id="UP000550787"/>
    </source>
</evidence>
<dbReference type="Gene3D" id="3.30.420.10">
    <property type="entry name" value="Ribonuclease H-like superfamily/Ribonuclease H"/>
    <property type="match status" value="1"/>
</dbReference>
<dbReference type="InterPro" id="IPR038717">
    <property type="entry name" value="Tc1-like_DDE_dom"/>
</dbReference>
<evidence type="ECO:0000259" key="1">
    <source>
        <dbReference type="Pfam" id="PF13358"/>
    </source>
</evidence>